<evidence type="ECO:0008006" key="4">
    <source>
        <dbReference type="Google" id="ProtNLM"/>
    </source>
</evidence>
<gene>
    <name evidence="2" type="ORF">QNM18_25920</name>
</gene>
<feature type="transmembrane region" description="Helical" evidence="1">
    <location>
        <begin position="667"/>
        <end position="685"/>
    </location>
</feature>
<protein>
    <recommendedName>
        <fullName evidence="4">Transporter</fullName>
    </recommendedName>
</protein>
<dbReference type="InterPro" id="IPR050545">
    <property type="entry name" value="Mycobact_MmpL"/>
</dbReference>
<evidence type="ECO:0000313" key="3">
    <source>
        <dbReference type="Proteomes" id="UP001231915"/>
    </source>
</evidence>
<dbReference type="PANTHER" id="PTHR33406">
    <property type="entry name" value="MEMBRANE PROTEIN MJ1562-RELATED"/>
    <property type="match status" value="1"/>
</dbReference>
<dbReference type="SUPFAM" id="SSF82866">
    <property type="entry name" value="Multidrug efflux transporter AcrB transmembrane domain"/>
    <property type="match status" value="2"/>
</dbReference>
<evidence type="ECO:0000256" key="1">
    <source>
        <dbReference type="SAM" id="Phobius"/>
    </source>
</evidence>
<keyword evidence="3" id="KW-1185">Reference proteome</keyword>
<feature type="transmembrane region" description="Helical" evidence="1">
    <location>
        <begin position="644"/>
        <end position="661"/>
    </location>
</feature>
<dbReference type="Proteomes" id="UP001231915">
    <property type="component" value="Unassembled WGS sequence"/>
</dbReference>
<feature type="transmembrane region" description="Helical" evidence="1">
    <location>
        <begin position="275"/>
        <end position="295"/>
    </location>
</feature>
<feature type="transmembrane region" description="Helical" evidence="1">
    <location>
        <begin position="301"/>
        <end position="319"/>
    </location>
</feature>
<name>A0ABT7ETZ1_9GAMM</name>
<evidence type="ECO:0000313" key="2">
    <source>
        <dbReference type="EMBL" id="MDK2598498.1"/>
    </source>
</evidence>
<dbReference type="RefSeq" id="WP_284138837.1">
    <property type="nucleotide sequence ID" value="NZ_JASJUT010000019.1"/>
</dbReference>
<feature type="transmembrane region" description="Helical" evidence="1">
    <location>
        <begin position="364"/>
        <end position="388"/>
    </location>
</feature>
<feature type="transmembrane region" description="Helical" evidence="1">
    <location>
        <begin position="251"/>
        <end position="268"/>
    </location>
</feature>
<feature type="transmembrane region" description="Helical" evidence="1">
    <location>
        <begin position="616"/>
        <end position="637"/>
    </location>
</feature>
<keyword evidence="1" id="KW-0812">Transmembrane</keyword>
<feature type="transmembrane region" description="Helical" evidence="1">
    <location>
        <begin position="722"/>
        <end position="744"/>
    </location>
</feature>
<reference evidence="2 3" key="1">
    <citation type="submission" date="2023-05" db="EMBL/GenBank/DDBJ databases">
        <title>Pseudoalteromonas ardens sp. nov., Pseudoalteromonas obscura sp. nov., and Pseudoalteromonas umbrosa sp. nov., isolated from the coral Montipora capitata.</title>
        <authorList>
            <person name="Thomas E.M."/>
            <person name="Smith E.M."/>
            <person name="Papke E."/>
            <person name="Shlafstein M.D."/>
            <person name="Oline D.K."/>
            <person name="Videau P."/>
            <person name="Saw J.H."/>
            <person name="Strangman W.K."/>
            <person name="Ushijima B."/>
        </authorList>
    </citation>
    <scope>NUCLEOTIDE SEQUENCE [LARGE SCALE GENOMIC DNA]</scope>
    <source>
        <strain evidence="2 3">P94</strain>
    </source>
</reference>
<accession>A0ABT7ETZ1</accession>
<dbReference type="EMBL" id="JASJUT010000019">
    <property type="protein sequence ID" value="MDK2598498.1"/>
    <property type="molecule type" value="Genomic_DNA"/>
</dbReference>
<comment type="caution">
    <text evidence="2">The sequence shown here is derived from an EMBL/GenBank/DDBJ whole genome shotgun (WGS) entry which is preliminary data.</text>
</comment>
<keyword evidence="1" id="KW-1133">Transmembrane helix</keyword>
<feature type="transmembrane region" description="Helical" evidence="1">
    <location>
        <begin position="697"/>
        <end position="716"/>
    </location>
</feature>
<organism evidence="2 3">
    <name type="scientific">Pseudoalteromonas obscura</name>
    <dbReference type="NCBI Taxonomy" id="3048491"/>
    <lineage>
        <taxon>Bacteria</taxon>
        <taxon>Pseudomonadati</taxon>
        <taxon>Pseudomonadota</taxon>
        <taxon>Gammaproteobacteria</taxon>
        <taxon>Alteromonadales</taxon>
        <taxon>Pseudoalteromonadaceae</taxon>
        <taxon>Pseudoalteromonas</taxon>
    </lineage>
</organism>
<feature type="transmembrane region" description="Helical" evidence="1">
    <location>
        <begin position="9"/>
        <end position="29"/>
    </location>
</feature>
<feature type="transmembrane region" description="Helical" evidence="1">
    <location>
        <begin position="409"/>
        <end position="430"/>
    </location>
</feature>
<dbReference type="PANTHER" id="PTHR33406:SF13">
    <property type="entry name" value="MEMBRANE PROTEIN YDFJ"/>
    <property type="match status" value="1"/>
</dbReference>
<keyword evidence="1" id="KW-0472">Membrane</keyword>
<dbReference type="Gene3D" id="1.20.1640.10">
    <property type="entry name" value="Multidrug efflux transporter AcrB transmembrane domain"/>
    <property type="match status" value="1"/>
</dbReference>
<proteinExistence type="predicted"/>
<sequence length="748" mass="82554">MLYLPKKQYLPLGLTQLIVALSLLIYLLLQGKVNLEADILSLLPNEDIEFVSEAENAFFQRYKNNAIIAFSGEDALTAHDKVQKYYADKGWLHRSVGFPELDAVAGLYGSYHGYLLDQEARQALKGGSSLGEAALAKLNNAFDPLTPLFFPLDPTLTTAAFVQAALMQQANSLAIEDGRLVVNDDAKHYVLMLSLPLDELNSMDAVTQLVHAVKDTLTNTQFVYPNLTISYSGIPFHSAENMHQANKEMRWLGGLSAFLIVLIVLWSFKSIRALLAVLVTQLNAVCFGLLALSLLYDSTHVITLVFSITLIGIAIDYSFHVMSTDQKDAMAYSKVRSAVKLGCISTVSGYCAFMLLPMEALEQVGIFIAFGLVGALCSALFIIPYLFSQCTSQSRLNQLGERVSVFLDSVRRPTTVIISLLGLLSTLFILTNKQVFNDDIALLNASSEALRKNEAMHQQWFFGTQSQRLILWDSNLELLLEKEEKLIAALKSQSPHISVQALSNWLPSKSRQQENLVLLTEALSRGDFDILAGLLGQPIEVGATSNLTLDVLLKSELSELYSSQYLELNGQHASLIYVNGAETQYIDTVLKNFAKVARVDKAEQLSRVLFEMRHSLLIWFAIALSVFLLVLCVRFDLVSAVKSGIWLLLSCLIGLAGALLLQGSLNLFNFLALVLLVALAIDYFIFYLKCGQERSTALAISLSALSSVFVFGMLSFSQTPAIYSFGYTIMIGIVSIYFVAPLVVKRKA</sequence>